<reference evidence="6" key="1">
    <citation type="submission" date="2013-07" db="EMBL/GenBank/DDBJ databases">
        <title>The Genome Sequence of Cryptococcus bestiolae CBS10118.</title>
        <authorList>
            <consortium name="The Broad Institute Genome Sequencing Platform"/>
            <person name="Cuomo C."/>
            <person name="Litvintseva A."/>
            <person name="Chen Y."/>
            <person name="Heitman J."/>
            <person name="Sun S."/>
            <person name="Springer D."/>
            <person name="Dromer F."/>
            <person name="Young S.K."/>
            <person name="Zeng Q."/>
            <person name="Gargeya S."/>
            <person name="Fitzgerald M."/>
            <person name="Abouelleil A."/>
            <person name="Alvarado L."/>
            <person name="Berlin A.M."/>
            <person name="Chapman S.B."/>
            <person name="Dewar J."/>
            <person name="Goldberg J."/>
            <person name="Griggs A."/>
            <person name="Gujja S."/>
            <person name="Hansen M."/>
            <person name="Howarth C."/>
            <person name="Imamovic A."/>
            <person name="Larimer J."/>
            <person name="McCowan C."/>
            <person name="Murphy C."/>
            <person name="Pearson M."/>
            <person name="Priest M."/>
            <person name="Roberts A."/>
            <person name="Saif S."/>
            <person name="Shea T."/>
            <person name="Sykes S."/>
            <person name="Wortman J."/>
            <person name="Nusbaum C."/>
            <person name="Birren B."/>
        </authorList>
    </citation>
    <scope>NUCLEOTIDE SEQUENCE [LARGE SCALE GENOMIC DNA]</scope>
    <source>
        <strain evidence="6">CBS 10118</strain>
    </source>
</reference>
<dbReference type="PANTHER" id="PTHR43735">
    <property type="entry name" value="APOPTOSIS-INDUCING FACTOR 1"/>
    <property type="match status" value="1"/>
</dbReference>
<dbReference type="SUPFAM" id="SSF51905">
    <property type="entry name" value="FAD/NAD(P)-binding domain"/>
    <property type="match status" value="2"/>
</dbReference>
<protein>
    <recommendedName>
        <fullName evidence="5">FAD/NAD(P)-binding domain-containing protein</fullName>
    </recommendedName>
</protein>
<evidence type="ECO:0000313" key="7">
    <source>
        <dbReference type="EMBL" id="WVW82152.1"/>
    </source>
</evidence>
<evidence type="ECO:0000313" key="8">
    <source>
        <dbReference type="Proteomes" id="UP000092730"/>
    </source>
</evidence>
<reference evidence="7" key="4">
    <citation type="submission" date="2024-02" db="EMBL/GenBank/DDBJ databases">
        <title>Comparative genomics of Cryptococcus and Kwoniella reveals pathogenesis evolution and contrasting modes of karyotype evolution via chromosome fusion or intercentromeric recombination.</title>
        <authorList>
            <person name="Coelho M.A."/>
            <person name="David-Palma M."/>
            <person name="Shea T."/>
            <person name="Bowers K."/>
            <person name="McGinley-Smith S."/>
            <person name="Mohammad A.W."/>
            <person name="Gnirke A."/>
            <person name="Yurkov A.M."/>
            <person name="Nowrousian M."/>
            <person name="Sun S."/>
            <person name="Cuomo C.A."/>
            <person name="Heitman J."/>
        </authorList>
    </citation>
    <scope>NUCLEOTIDE SEQUENCE</scope>
    <source>
        <strain evidence="7">CBS 10118</strain>
    </source>
</reference>
<dbReference type="GeneID" id="30207264"/>
<sequence>MADQTYRNIIIVGASTAGHTLANDLVPILPEGYRILLIDALEYSYFPQASLRAAIVPGWEEKIVLPLKTSTCFPQGTNHRVIAPTRVTQLKKNSVVLEKPFEGSTEVPFFKAVIATGATQPSPMRPSLNWTSQQEYMKALRKSQEEIKKCESLVIIGGGTVGVEFAGEVRASYPDKPITIIHNRSTLLTPLTEPRPSGGLDEKIPESWTSPPINLKLANTVASMAKSQKVNLILNDKAIIPQRKPNDDGIEIRTIDGYEWDGSFGLQPALCNICTENREIVKGDYVFLSIGNKPNSGLIVNSDGNAVEKSTGLIRVDQRLKIKASILSDANYYAIGDVSNAPGMKIAYLALIQAKSAATNIVNEINHTPLAAYNPGMFGGLFVAFGPDMGAGYVTIPYLGTWALGSGIVRTAKGKKLLLDKWGPFRKGEERVNILI</sequence>
<keyword evidence="4" id="KW-0560">Oxidoreductase</keyword>
<name>A0A1B9GAG8_9TREE</name>
<reference evidence="7" key="2">
    <citation type="submission" date="2013-07" db="EMBL/GenBank/DDBJ databases">
        <authorList>
            <consortium name="The Broad Institute Genome Sequencing Platform"/>
            <person name="Cuomo C."/>
            <person name="Litvintseva A."/>
            <person name="Chen Y."/>
            <person name="Heitman J."/>
            <person name="Sun S."/>
            <person name="Springer D."/>
            <person name="Dromer F."/>
            <person name="Young S.K."/>
            <person name="Zeng Q."/>
            <person name="Gargeya S."/>
            <person name="Fitzgerald M."/>
            <person name="Abouelleil A."/>
            <person name="Alvarado L."/>
            <person name="Berlin A.M."/>
            <person name="Chapman S.B."/>
            <person name="Dewar J."/>
            <person name="Goldberg J."/>
            <person name="Griggs A."/>
            <person name="Gujja S."/>
            <person name="Hansen M."/>
            <person name="Howarth C."/>
            <person name="Imamovic A."/>
            <person name="Larimer J."/>
            <person name="McCowan C."/>
            <person name="Murphy C."/>
            <person name="Pearson M."/>
            <person name="Priest M."/>
            <person name="Roberts A."/>
            <person name="Saif S."/>
            <person name="Shea T."/>
            <person name="Sykes S."/>
            <person name="Wortman J."/>
            <person name="Nusbaum C."/>
            <person name="Birren B."/>
        </authorList>
    </citation>
    <scope>NUCLEOTIDE SEQUENCE</scope>
    <source>
        <strain evidence="7">CBS 10118</strain>
    </source>
</reference>
<evidence type="ECO:0000256" key="4">
    <source>
        <dbReference type="ARBA" id="ARBA00023002"/>
    </source>
</evidence>
<dbReference type="InterPro" id="IPR036188">
    <property type="entry name" value="FAD/NAD-bd_sf"/>
</dbReference>
<keyword evidence="3" id="KW-0274">FAD</keyword>
<feature type="domain" description="FAD/NAD(P)-binding" evidence="5">
    <location>
        <begin position="8"/>
        <end position="350"/>
    </location>
</feature>
<dbReference type="AlphaFoldDB" id="A0A1B9GAG8"/>
<dbReference type="Proteomes" id="UP000092730">
    <property type="component" value="Chromosome 2"/>
</dbReference>
<dbReference type="GO" id="GO:0005737">
    <property type="term" value="C:cytoplasm"/>
    <property type="evidence" value="ECO:0007669"/>
    <property type="project" value="TreeGrafter"/>
</dbReference>
<dbReference type="Pfam" id="PF07992">
    <property type="entry name" value="Pyr_redox_2"/>
    <property type="match status" value="1"/>
</dbReference>
<dbReference type="STRING" id="1296100.A0A1B9GAG8"/>
<dbReference type="GO" id="GO:0004174">
    <property type="term" value="F:electron-transferring-flavoprotein dehydrogenase activity"/>
    <property type="evidence" value="ECO:0007669"/>
    <property type="project" value="TreeGrafter"/>
</dbReference>
<reference evidence="6" key="3">
    <citation type="submission" date="2014-01" db="EMBL/GenBank/DDBJ databases">
        <title>Evolution of pathogenesis and genome organization in the Tremellales.</title>
        <authorList>
            <person name="Cuomo C."/>
            <person name="Litvintseva A."/>
            <person name="Heitman J."/>
            <person name="Chen Y."/>
            <person name="Sun S."/>
            <person name="Springer D."/>
            <person name="Dromer F."/>
            <person name="Young S."/>
            <person name="Zeng Q."/>
            <person name="Chapman S."/>
            <person name="Gujja S."/>
            <person name="Saif S."/>
            <person name="Birren B."/>
        </authorList>
    </citation>
    <scope>NUCLEOTIDE SEQUENCE</scope>
    <source>
        <strain evidence="6">CBS 10118</strain>
    </source>
</reference>
<evidence type="ECO:0000256" key="3">
    <source>
        <dbReference type="ARBA" id="ARBA00022827"/>
    </source>
</evidence>
<dbReference type="PRINTS" id="PR00368">
    <property type="entry name" value="FADPNR"/>
</dbReference>
<keyword evidence="2" id="KW-0285">Flavoprotein</keyword>
<evidence type="ECO:0000313" key="6">
    <source>
        <dbReference type="EMBL" id="OCF28014.1"/>
    </source>
</evidence>
<dbReference type="EMBL" id="CP144542">
    <property type="protein sequence ID" value="WVW82152.1"/>
    <property type="molecule type" value="Genomic_DNA"/>
</dbReference>
<dbReference type="RefSeq" id="XP_019049084.1">
    <property type="nucleotide sequence ID" value="XM_019189522.1"/>
</dbReference>
<evidence type="ECO:0000259" key="5">
    <source>
        <dbReference type="Pfam" id="PF07992"/>
    </source>
</evidence>
<dbReference type="GO" id="GO:0050660">
    <property type="term" value="F:flavin adenine dinucleotide binding"/>
    <property type="evidence" value="ECO:0007669"/>
    <property type="project" value="TreeGrafter"/>
</dbReference>
<comment type="similarity">
    <text evidence="1">Belongs to the FAD-dependent oxidoreductase family.</text>
</comment>
<dbReference type="Gene3D" id="3.50.50.60">
    <property type="entry name" value="FAD/NAD(P)-binding domain"/>
    <property type="match status" value="3"/>
</dbReference>
<dbReference type="VEuPathDB" id="FungiDB:I302_02865"/>
<organism evidence="6">
    <name type="scientific">Kwoniella bestiolae CBS 10118</name>
    <dbReference type="NCBI Taxonomy" id="1296100"/>
    <lineage>
        <taxon>Eukaryota</taxon>
        <taxon>Fungi</taxon>
        <taxon>Dikarya</taxon>
        <taxon>Basidiomycota</taxon>
        <taxon>Agaricomycotina</taxon>
        <taxon>Tremellomycetes</taxon>
        <taxon>Tremellales</taxon>
        <taxon>Cryptococcaceae</taxon>
        <taxon>Kwoniella</taxon>
    </lineage>
</organism>
<accession>A0A1B9GAG8</accession>
<dbReference type="OrthoDB" id="202203at2759"/>
<keyword evidence="8" id="KW-1185">Reference proteome</keyword>
<dbReference type="KEGG" id="kbi:30207264"/>
<proteinExistence type="inferred from homology"/>
<evidence type="ECO:0000256" key="1">
    <source>
        <dbReference type="ARBA" id="ARBA00006442"/>
    </source>
</evidence>
<dbReference type="InterPro" id="IPR023753">
    <property type="entry name" value="FAD/NAD-binding_dom"/>
</dbReference>
<gene>
    <name evidence="6" type="ORF">I302_02865</name>
    <name evidence="7" type="ORF">I302_104158</name>
</gene>
<dbReference type="PANTHER" id="PTHR43735:SF3">
    <property type="entry name" value="FERROPTOSIS SUPPRESSOR PROTEIN 1"/>
    <property type="match status" value="1"/>
</dbReference>
<dbReference type="EMBL" id="KI894019">
    <property type="protein sequence ID" value="OCF28014.1"/>
    <property type="molecule type" value="Genomic_DNA"/>
</dbReference>
<evidence type="ECO:0000256" key="2">
    <source>
        <dbReference type="ARBA" id="ARBA00022630"/>
    </source>
</evidence>